<dbReference type="PANTHER" id="PTHR21181:SF13">
    <property type="entry name" value="NADH DEHYDROGENASE (UBIQUINONE) COMPLEX I, ASSEMBLY FACTOR 6"/>
    <property type="match status" value="1"/>
</dbReference>
<dbReference type="PANTHER" id="PTHR21181">
    <property type="match status" value="1"/>
</dbReference>
<comment type="subcellular location">
    <subcellularLocation>
        <location evidence="1">Mitochondrion inner membrane</location>
    </subcellularLocation>
</comment>
<organism evidence="8 9">
    <name type="scientific">Xylona heveae (strain CBS 132557 / TC161)</name>
    <dbReference type="NCBI Taxonomy" id="1328760"/>
    <lineage>
        <taxon>Eukaryota</taxon>
        <taxon>Fungi</taxon>
        <taxon>Dikarya</taxon>
        <taxon>Ascomycota</taxon>
        <taxon>Pezizomycotina</taxon>
        <taxon>Xylonomycetes</taxon>
        <taxon>Xylonales</taxon>
        <taxon>Xylonaceae</taxon>
        <taxon>Xylona</taxon>
    </lineage>
</organism>
<dbReference type="SUPFAM" id="SSF48576">
    <property type="entry name" value="Terpenoid synthases"/>
    <property type="match status" value="1"/>
</dbReference>
<evidence type="ECO:0000256" key="7">
    <source>
        <dbReference type="SAM" id="MobiDB-lite"/>
    </source>
</evidence>
<keyword evidence="4" id="KW-0496">Mitochondrion</keyword>
<evidence type="ECO:0000256" key="1">
    <source>
        <dbReference type="ARBA" id="ARBA00004273"/>
    </source>
</evidence>
<dbReference type="GO" id="GO:0032981">
    <property type="term" value="P:mitochondrial respiratory chain complex I assembly"/>
    <property type="evidence" value="ECO:0007669"/>
    <property type="project" value="TreeGrafter"/>
</dbReference>
<dbReference type="AlphaFoldDB" id="A0A165JVU7"/>
<gene>
    <name evidence="8" type="ORF">L228DRAFT_279864</name>
</gene>
<protein>
    <recommendedName>
        <fullName evidence="10">Squalene/phytoene synthase</fullName>
    </recommendedName>
</protein>
<accession>A0A165JVU7</accession>
<dbReference type="Gene3D" id="1.10.600.10">
    <property type="entry name" value="Farnesyl Diphosphate Synthase"/>
    <property type="match status" value="1"/>
</dbReference>
<dbReference type="RefSeq" id="XP_018192248.1">
    <property type="nucleotide sequence ID" value="XM_018335732.1"/>
</dbReference>
<evidence type="ECO:0000256" key="3">
    <source>
        <dbReference type="ARBA" id="ARBA00022946"/>
    </source>
</evidence>
<feature type="region of interest" description="Disordered" evidence="7">
    <location>
        <begin position="340"/>
        <end position="444"/>
    </location>
</feature>
<keyword evidence="3" id="KW-0809">Transit peptide</keyword>
<dbReference type="STRING" id="1328760.A0A165JVU7"/>
<keyword evidence="9" id="KW-1185">Reference proteome</keyword>
<feature type="compositionally biased region" description="Polar residues" evidence="7">
    <location>
        <begin position="415"/>
        <end position="436"/>
    </location>
</feature>
<dbReference type="GO" id="GO:0005743">
    <property type="term" value="C:mitochondrial inner membrane"/>
    <property type="evidence" value="ECO:0007669"/>
    <property type="project" value="UniProtKB-SubCell"/>
</dbReference>
<comment type="similarity">
    <text evidence="6">Belongs to the NDUFAF6 family.</text>
</comment>
<evidence type="ECO:0000256" key="2">
    <source>
        <dbReference type="ARBA" id="ARBA00022792"/>
    </source>
</evidence>
<keyword evidence="5" id="KW-0472">Membrane</keyword>
<reference evidence="8 9" key="1">
    <citation type="journal article" date="2016" name="Fungal Biol.">
        <title>The genome of Xylona heveae provides a window into fungal endophytism.</title>
        <authorList>
            <person name="Gazis R."/>
            <person name="Kuo A."/>
            <person name="Riley R."/>
            <person name="LaButti K."/>
            <person name="Lipzen A."/>
            <person name="Lin J."/>
            <person name="Amirebrahimi M."/>
            <person name="Hesse C.N."/>
            <person name="Spatafora J.W."/>
            <person name="Henrissat B."/>
            <person name="Hainaut M."/>
            <person name="Grigoriev I.V."/>
            <person name="Hibbett D.S."/>
        </authorList>
    </citation>
    <scope>NUCLEOTIDE SEQUENCE [LARGE SCALE GENOMIC DNA]</scope>
    <source>
        <strain evidence="8 9">TC161</strain>
    </source>
</reference>
<evidence type="ECO:0008006" key="10">
    <source>
        <dbReference type="Google" id="ProtNLM"/>
    </source>
</evidence>
<keyword evidence="2" id="KW-0999">Mitochondrion inner membrane</keyword>
<sequence>MYSTRASIRLSRRLCKQYDTVHSVKTPFRRISSNGADASHTSTPSESEVTSARAYCLNLLQTYDAPSYTLQTFIPTSARDAYLAIRAFNTSIAQIPDTVTNATVGAMRMEFWRQTISSTFAGRPPKEPVAILLSHALSTLSSHSQSLSSSSSSSSFSSMPKSWFLRIISAREQYLNNAPYPSLDALESYAESTYSTLLYLTLSALPLSSLTADHIASHIGKASGIVAVLRGLPLLAFPSPAPHHSNRSGLGLGLGASGLESTRQGAVTLPLDIMAEAGVKEEEVFRRGADAPGLRDAVFAVATRANDHLITARQMLKNVFAGQDVGHEFEHAAEQLEHRDYPSHYSSSPLSPSPSPPPSRTQNRPPEAYDSADDPSGGGYDLSRETYSSFTSYDTPTPSTSTPTSSGSSPFGTAPAQTRQDSLSPSLSSGITAQKEYQQHQHQHNIQLEEVERAFGVYMPAVATSLWLEKLEKLDFDVFRPELRGREWKLPWKAYWAFTRRRI</sequence>
<evidence type="ECO:0000256" key="5">
    <source>
        <dbReference type="ARBA" id="ARBA00023136"/>
    </source>
</evidence>
<dbReference type="OrthoDB" id="270318at2759"/>
<dbReference type="InterPro" id="IPR008949">
    <property type="entry name" value="Isoprenoid_synthase_dom_sf"/>
</dbReference>
<proteinExistence type="inferred from homology"/>
<evidence type="ECO:0000256" key="6">
    <source>
        <dbReference type="ARBA" id="ARBA00038273"/>
    </source>
</evidence>
<dbReference type="GeneID" id="28900869"/>
<dbReference type="Pfam" id="PF00494">
    <property type="entry name" value="SQS_PSY"/>
    <property type="match status" value="2"/>
</dbReference>
<dbReference type="InParanoid" id="A0A165JVU7"/>
<name>A0A165JVU7_XYLHT</name>
<evidence type="ECO:0000313" key="9">
    <source>
        <dbReference type="Proteomes" id="UP000076632"/>
    </source>
</evidence>
<dbReference type="Proteomes" id="UP000076632">
    <property type="component" value="Unassembled WGS sequence"/>
</dbReference>
<dbReference type="EMBL" id="KV407454">
    <property type="protein sequence ID" value="KZF26693.1"/>
    <property type="molecule type" value="Genomic_DNA"/>
</dbReference>
<evidence type="ECO:0000256" key="4">
    <source>
        <dbReference type="ARBA" id="ARBA00023128"/>
    </source>
</evidence>
<evidence type="ECO:0000313" key="8">
    <source>
        <dbReference type="EMBL" id="KZF26693.1"/>
    </source>
</evidence>
<feature type="compositionally biased region" description="Low complexity" evidence="7">
    <location>
        <begin position="386"/>
        <end position="413"/>
    </location>
</feature>
<dbReference type="InterPro" id="IPR002060">
    <property type="entry name" value="Squ/phyt_synthse"/>
</dbReference>